<evidence type="ECO:0000256" key="4">
    <source>
        <dbReference type="ARBA" id="ARBA00022679"/>
    </source>
</evidence>
<evidence type="ECO:0000259" key="10">
    <source>
        <dbReference type="Pfam" id="PF02518"/>
    </source>
</evidence>
<evidence type="ECO:0000313" key="12">
    <source>
        <dbReference type="EMBL" id="MBP1932076.1"/>
    </source>
</evidence>
<keyword evidence="5" id="KW-0547">Nucleotide-binding</keyword>
<evidence type="ECO:0000313" key="13">
    <source>
        <dbReference type="Proteomes" id="UP001519343"/>
    </source>
</evidence>
<evidence type="ECO:0000256" key="1">
    <source>
        <dbReference type="ARBA" id="ARBA00000085"/>
    </source>
</evidence>
<dbReference type="PANTHER" id="PTHR24421">
    <property type="entry name" value="NITRATE/NITRITE SENSOR PROTEIN NARX-RELATED"/>
    <property type="match status" value="1"/>
</dbReference>
<dbReference type="RefSeq" id="WP_209810145.1">
    <property type="nucleotide sequence ID" value="NZ_JAGGKT010000005.1"/>
</dbReference>
<dbReference type="PANTHER" id="PTHR24421:SF10">
    <property type="entry name" value="NITRATE_NITRITE SENSOR PROTEIN NARQ"/>
    <property type="match status" value="1"/>
</dbReference>
<comment type="catalytic activity">
    <reaction evidence="1">
        <text>ATP + protein L-histidine = ADP + protein N-phospho-L-histidine.</text>
        <dbReference type="EC" id="2.7.13.3"/>
    </reaction>
</comment>
<keyword evidence="6 12" id="KW-0418">Kinase</keyword>
<keyword evidence="4 12" id="KW-0808">Transferase</keyword>
<evidence type="ECO:0000256" key="3">
    <source>
        <dbReference type="ARBA" id="ARBA00022553"/>
    </source>
</evidence>
<keyword evidence="9" id="KW-1133">Transmembrane helix</keyword>
<keyword evidence="3" id="KW-0597">Phosphoprotein</keyword>
<feature type="transmembrane region" description="Helical" evidence="9">
    <location>
        <begin position="37"/>
        <end position="61"/>
    </location>
</feature>
<dbReference type="InterPro" id="IPR011712">
    <property type="entry name" value="Sig_transdc_His_kin_sub3_dim/P"/>
</dbReference>
<dbReference type="InterPro" id="IPR050482">
    <property type="entry name" value="Sensor_HK_TwoCompSys"/>
</dbReference>
<keyword evidence="9" id="KW-0812">Transmembrane</keyword>
<evidence type="ECO:0000256" key="9">
    <source>
        <dbReference type="SAM" id="Phobius"/>
    </source>
</evidence>
<proteinExistence type="predicted"/>
<dbReference type="Proteomes" id="UP001519343">
    <property type="component" value="Unassembled WGS sequence"/>
</dbReference>
<evidence type="ECO:0000256" key="5">
    <source>
        <dbReference type="ARBA" id="ARBA00022741"/>
    </source>
</evidence>
<name>A0ABS4GPA5_9BACL</name>
<gene>
    <name evidence="12" type="ORF">J2Z37_002077</name>
</gene>
<evidence type="ECO:0000256" key="7">
    <source>
        <dbReference type="ARBA" id="ARBA00022840"/>
    </source>
</evidence>
<organism evidence="12 13">
    <name type="scientific">Ammoniphilus resinae</name>
    <dbReference type="NCBI Taxonomy" id="861532"/>
    <lineage>
        <taxon>Bacteria</taxon>
        <taxon>Bacillati</taxon>
        <taxon>Bacillota</taxon>
        <taxon>Bacilli</taxon>
        <taxon>Bacillales</taxon>
        <taxon>Paenibacillaceae</taxon>
        <taxon>Aneurinibacillus group</taxon>
        <taxon>Ammoniphilus</taxon>
    </lineage>
</organism>
<dbReference type="SUPFAM" id="SSF55874">
    <property type="entry name" value="ATPase domain of HSP90 chaperone/DNA topoisomerase II/histidine kinase"/>
    <property type="match status" value="1"/>
</dbReference>
<feature type="transmembrane region" description="Helical" evidence="9">
    <location>
        <begin position="6"/>
        <end position="25"/>
    </location>
</feature>
<dbReference type="Pfam" id="PF07730">
    <property type="entry name" value="HisKA_3"/>
    <property type="match status" value="1"/>
</dbReference>
<dbReference type="InterPro" id="IPR003594">
    <property type="entry name" value="HATPase_dom"/>
</dbReference>
<accession>A0ABS4GPA5</accession>
<keyword evidence="8" id="KW-0902">Two-component regulatory system</keyword>
<dbReference type="CDD" id="cd16917">
    <property type="entry name" value="HATPase_UhpB-NarQ-NarX-like"/>
    <property type="match status" value="1"/>
</dbReference>
<feature type="domain" description="Histidine kinase/HSP90-like ATPase" evidence="10">
    <location>
        <begin position="175"/>
        <end position="260"/>
    </location>
</feature>
<keyword evidence="9" id="KW-0472">Membrane</keyword>
<dbReference type="Gene3D" id="1.20.5.1930">
    <property type="match status" value="1"/>
</dbReference>
<dbReference type="EC" id="2.7.13.3" evidence="2"/>
<dbReference type="Pfam" id="PF02518">
    <property type="entry name" value="HATPase_c"/>
    <property type="match status" value="1"/>
</dbReference>
<dbReference type="GO" id="GO:0004673">
    <property type="term" value="F:protein histidine kinase activity"/>
    <property type="evidence" value="ECO:0007669"/>
    <property type="project" value="UniProtKB-EC"/>
</dbReference>
<keyword evidence="13" id="KW-1185">Reference proteome</keyword>
<evidence type="ECO:0000259" key="11">
    <source>
        <dbReference type="Pfam" id="PF07730"/>
    </source>
</evidence>
<comment type="caution">
    <text evidence="12">The sequence shown here is derived from an EMBL/GenBank/DDBJ whole genome shotgun (WGS) entry which is preliminary data.</text>
</comment>
<evidence type="ECO:0000256" key="2">
    <source>
        <dbReference type="ARBA" id="ARBA00012438"/>
    </source>
</evidence>
<evidence type="ECO:0000256" key="8">
    <source>
        <dbReference type="ARBA" id="ARBA00023012"/>
    </source>
</evidence>
<keyword evidence="7" id="KW-0067">ATP-binding</keyword>
<reference evidence="12 13" key="1">
    <citation type="submission" date="2021-03" db="EMBL/GenBank/DDBJ databases">
        <title>Genomic Encyclopedia of Type Strains, Phase IV (KMG-IV): sequencing the most valuable type-strain genomes for metagenomic binning, comparative biology and taxonomic classification.</title>
        <authorList>
            <person name="Goeker M."/>
        </authorList>
    </citation>
    <scope>NUCLEOTIDE SEQUENCE [LARGE SCALE GENOMIC DNA]</scope>
    <source>
        <strain evidence="12 13">DSM 24738</strain>
    </source>
</reference>
<sequence>MTLRTLKIAAILFPPIFIGGFEYLRHEVLSERLSMELGNWMTTLISLILSYFFASFMFHVIEKTNRRLSEEQTKRAIYEERERVARELHDDLAQILFFLQVSLKKGKVEEAGFAVSELDNHLRQAIFNLRSKPEDTIVFEDRLKRWVEEWSTMTGIKMQQLEITVQPQSFTSREEIQLFAIVQEAFTNIRKHSQATEACIKFIADHEKWSLTISDNGRGIDPQPQIPPQKYGLSIIGNRAKELGATMEFINTASGGTELKLVKGSKS</sequence>
<protein>
    <recommendedName>
        <fullName evidence="2">histidine kinase</fullName>
        <ecNumber evidence="2">2.7.13.3</ecNumber>
    </recommendedName>
</protein>
<evidence type="ECO:0000256" key="6">
    <source>
        <dbReference type="ARBA" id="ARBA00022777"/>
    </source>
</evidence>
<feature type="domain" description="Signal transduction histidine kinase subgroup 3 dimerisation and phosphoacceptor" evidence="11">
    <location>
        <begin position="80"/>
        <end position="107"/>
    </location>
</feature>
<dbReference type="EMBL" id="JAGGKT010000005">
    <property type="protein sequence ID" value="MBP1932076.1"/>
    <property type="molecule type" value="Genomic_DNA"/>
</dbReference>
<dbReference type="InterPro" id="IPR036890">
    <property type="entry name" value="HATPase_C_sf"/>
</dbReference>
<dbReference type="Gene3D" id="3.30.565.10">
    <property type="entry name" value="Histidine kinase-like ATPase, C-terminal domain"/>
    <property type="match status" value="1"/>
</dbReference>